<evidence type="ECO:0000313" key="2">
    <source>
        <dbReference type="EMBL" id="MBO1626333.1"/>
    </source>
</evidence>
<dbReference type="PANTHER" id="PTHR21666:SF270">
    <property type="entry name" value="MUREIN HYDROLASE ACTIVATOR ENVC"/>
    <property type="match status" value="1"/>
</dbReference>
<evidence type="ECO:0000313" key="3">
    <source>
        <dbReference type="Proteomes" id="UP000677611"/>
    </source>
</evidence>
<feature type="domain" description="M23ase beta-sheet core" evidence="1">
    <location>
        <begin position="73"/>
        <end position="126"/>
    </location>
</feature>
<dbReference type="Pfam" id="PF01551">
    <property type="entry name" value="Peptidase_M23"/>
    <property type="match status" value="1"/>
</dbReference>
<evidence type="ECO:0000259" key="1">
    <source>
        <dbReference type="Pfam" id="PF01551"/>
    </source>
</evidence>
<sequence>MKQKATALTATTVAVTSLLPSINQVETRTVASQQLPTKNTQYIKLNSKIPYSNNKMNTRNNSNSLKATNISFTKSTKLYTTVYAHMKNRSVQIGDQVQTRQLLRHMGNTSHSFEQHLHFELHNDEWNFEKTNAVNPLHYLVR</sequence>
<dbReference type="PANTHER" id="PTHR21666">
    <property type="entry name" value="PEPTIDASE-RELATED"/>
    <property type="match status" value="1"/>
</dbReference>
<dbReference type="Gene3D" id="2.70.70.10">
    <property type="entry name" value="Glucose Permease (Domain IIA)"/>
    <property type="match status" value="1"/>
</dbReference>
<name>A0ABS3NZF1_9BACI</name>
<keyword evidence="3" id="KW-1185">Reference proteome</keyword>
<dbReference type="Proteomes" id="UP000677611">
    <property type="component" value="Unassembled WGS sequence"/>
</dbReference>
<reference evidence="2 3" key="1">
    <citation type="submission" date="2021-03" db="EMBL/GenBank/DDBJ databases">
        <title>Identification of novel Bacillus strains.</title>
        <authorList>
            <person name="Xiao Z."/>
            <person name="Li Y."/>
            <person name="Shen J."/>
        </authorList>
    </citation>
    <scope>NUCLEOTIDE SEQUENCE [LARGE SCALE GENOMIC DNA]</scope>
    <source>
        <strain evidence="2 3">SY8</strain>
    </source>
</reference>
<accession>A0ABS3NZF1</accession>
<protein>
    <submittedName>
        <fullName evidence="2">M23 family metallopeptidase</fullName>
    </submittedName>
</protein>
<organism evidence="2 3">
    <name type="scientific">Bacillus arachidis</name>
    <dbReference type="NCBI Taxonomy" id="2819290"/>
    <lineage>
        <taxon>Bacteria</taxon>
        <taxon>Bacillati</taxon>
        <taxon>Bacillota</taxon>
        <taxon>Bacilli</taxon>
        <taxon>Bacillales</taxon>
        <taxon>Bacillaceae</taxon>
        <taxon>Bacillus</taxon>
    </lineage>
</organism>
<comment type="caution">
    <text evidence="2">The sequence shown here is derived from an EMBL/GenBank/DDBJ whole genome shotgun (WGS) entry which is preliminary data.</text>
</comment>
<gene>
    <name evidence="2" type="ORF">J4P90_14005</name>
</gene>
<dbReference type="InterPro" id="IPR011055">
    <property type="entry name" value="Dup_hybrid_motif"/>
</dbReference>
<dbReference type="CDD" id="cd12797">
    <property type="entry name" value="M23_peptidase"/>
    <property type="match status" value="1"/>
</dbReference>
<dbReference type="EMBL" id="JAGDQJ010000014">
    <property type="protein sequence ID" value="MBO1626333.1"/>
    <property type="molecule type" value="Genomic_DNA"/>
</dbReference>
<dbReference type="InterPro" id="IPR050570">
    <property type="entry name" value="Cell_wall_metabolism_enzyme"/>
</dbReference>
<dbReference type="InterPro" id="IPR016047">
    <property type="entry name" value="M23ase_b-sheet_dom"/>
</dbReference>
<dbReference type="SUPFAM" id="SSF51261">
    <property type="entry name" value="Duplicated hybrid motif"/>
    <property type="match status" value="1"/>
</dbReference>
<proteinExistence type="predicted"/>